<dbReference type="InterPro" id="IPR031165">
    <property type="entry name" value="GNAT_YJDJ"/>
</dbReference>
<feature type="domain" description="N-acetyltransferase" evidence="2">
    <location>
        <begin position="21"/>
        <end position="57"/>
    </location>
</feature>
<feature type="compositionally biased region" description="Polar residues" evidence="1">
    <location>
        <begin position="1"/>
        <end position="11"/>
    </location>
</feature>
<gene>
    <name evidence="3" type="ORF">HMPREF0908_0950</name>
</gene>
<comment type="caution">
    <text evidence="3">The sequence shown here is derived from an EMBL/GenBank/DDBJ whole genome shotgun (WGS) entry which is preliminary data.</text>
</comment>
<dbReference type="HOGENOM" id="CLU_2976737_0_0_9"/>
<dbReference type="Gene3D" id="3.40.630.30">
    <property type="match status" value="1"/>
</dbReference>
<dbReference type="AlphaFoldDB" id="C4V356"/>
<protein>
    <recommendedName>
        <fullName evidence="2">N-acetyltransferase domain-containing protein</fullName>
    </recommendedName>
</protein>
<dbReference type="EMBL" id="ACLA01000013">
    <property type="protein sequence ID" value="EEQ48668.1"/>
    <property type="molecule type" value="Genomic_DNA"/>
</dbReference>
<dbReference type="RefSeq" id="WP_006689684.1">
    <property type="nucleotide sequence ID" value="NZ_GG694006.1"/>
</dbReference>
<evidence type="ECO:0000313" key="3">
    <source>
        <dbReference type="EMBL" id="EEQ48668.1"/>
    </source>
</evidence>
<evidence type="ECO:0000256" key="1">
    <source>
        <dbReference type="SAM" id="MobiDB-lite"/>
    </source>
</evidence>
<accession>C4V356</accession>
<organism evidence="3 4">
    <name type="scientific">Selenomonas flueggei ATCC 43531</name>
    <dbReference type="NCBI Taxonomy" id="638302"/>
    <lineage>
        <taxon>Bacteria</taxon>
        <taxon>Bacillati</taxon>
        <taxon>Bacillota</taxon>
        <taxon>Negativicutes</taxon>
        <taxon>Selenomonadales</taxon>
        <taxon>Selenomonadaceae</taxon>
        <taxon>Selenomonas</taxon>
    </lineage>
</organism>
<evidence type="ECO:0000313" key="4">
    <source>
        <dbReference type="Proteomes" id="UP000005309"/>
    </source>
</evidence>
<sequence>MPYTCTSTPSQIERPDKGNPPLIEEVVAEARHAEKKIVSLCSYAAKMMTSKEEYRDVL</sequence>
<keyword evidence="4" id="KW-1185">Reference proteome</keyword>
<evidence type="ECO:0000259" key="2">
    <source>
        <dbReference type="Pfam" id="PF14542"/>
    </source>
</evidence>
<reference evidence="3 4" key="1">
    <citation type="submission" date="2009-04" db="EMBL/GenBank/DDBJ databases">
        <authorList>
            <person name="Qin X."/>
            <person name="Bachman B."/>
            <person name="Battles P."/>
            <person name="Bell A."/>
            <person name="Bess C."/>
            <person name="Bickham C."/>
            <person name="Chaboub L."/>
            <person name="Chen D."/>
            <person name="Coyle M."/>
            <person name="Deiros D.R."/>
            <person name="Dinh H."/>
            <person name="Forbes L."/>
            <person name="Fowler G."/>
            <person name="Francisco L."/>
            <person name="Fu Q."/>
            <person name="Gubbala S."/>
            <person name="Hale W."/>
            <person name="Han Y."/>
            <person name="Hemphill L."/>
            <person name="Highlander S.K."/>
            <person name="Hirani K."/>
            <person name="Hogues M."/>
            <person name="Jackson L."/>
            <person name="Jakkamsetti A."/>
            <person name="Javaid M."/>
            <person name="Jiang H."/>
            <person name="Korchina V."/>
            <person name="Kovar C."/>
            <person name="Lara F."/>
            <person name="Lee S."/>
            <person name="Mata R."/>
            <person name="Mathew T."/>
            <person name="Moen C."/>
            <person name="Morales K."/>
            <person name="Munidasa M."/>
            <person name="Nazareth L."/>
            <person name="Ngo R."/>
            <person name="Nguyen L."/>
            <person name="Okwuonu G."/>
            <person name="Ongeri F."/>
            <person name="Patil S."/>
            <person name="Petrosino J."/>
            <person name="Pham C."/>
            <person name="Pham P."/>
            <person name="Pu L.-L."/>
            <person name="Puazo M."/>
            <person name="Raj R."/>
            <person name="Reid J."/>
            <person name="Rouhana J."/>
            <person name="Saada N."/>
            <person name="Shang Y."/>
            <person name="Simmons D."/>
            <person name="Thornton R."/>
            <person name="Warren J."/>
            <person name="Weissenberger G."/>
            <person name="Zhang J."/>
            <person name="Zhang L."/>
            <person name="Zhou C."/>
            <person name="Zhu D."/>
            <person name="Muzny D."/>
            <person name="Worley K."/>
            <person name="Gibbs R."/>
        </authorList>
    </citation>
    <scope>NUCLEOTIDE SEQUENCE [LARGE SCALE GENOMIC DNA]</scope>
    <source>
        <strain evidence="3 4">ATCC 43531</strain>
    </source>
</reference>
<proteinExistence type="predicted"/>
<name>C4V356_9FIRM</name>
<dbReference type="Pfam" id="PF14542">
    <property type="entry name" value="Acetyltransf_CG"/>
    <property type="match status" value="1"/>
</dbReference>
<feature type="region of interest" description="Disordered" evidence="1">
    <location>
        <begin position="1"/>
        <end position="20"/>
    </location>
</feature>
<dbReference type="Proteomes" id="UP000005309">
    <property type="component" value="Unassembled WGS sequence"/>
</dbReference>